<dbReference type="InterPro" id="IPR036928">
    <property type="entry name" value="AS_sf"/>
</dbReference>
<organism evidence="3 4">
    <name type="scientific">Actinomadura rudentiformis</name>
    <dbReference type="NCBI Taxonomy" id="359158"/>
    <lineage>
        <taxon>Bacteria</taxon>
        <taxon>Bacillati</taxon>
        <taxon>Actinomycetota</taxon>
        <taxon>Actinomycetes</taxon>
        <taxon>Streptosporangiales</taxon>
        <taxon>Thermomonosporaceae</taxon>
        <taxon>Actinomadura</taxon>
    </lineage>
</organism>
<keyword evidence="1" id="KW-0732">Signal</keyword>
<evidence type="ECO:0000259" key="2">
    <source>
        <dbReference type="Pfam" id="PF01425"/>
    </source>
</evidence>
<dbReference type="PANTHER" id="PTHR42678:SF5">
    <property type="entry name" value="GLUTAMYL-TRNA(GLN) AMIDOTRANSFERASE SUBUNIT A"/>
    <property type="match status" value="1"/>
</dbReference>
<keyword evidence="4" id="KW-1185">Reference proteome</keyword>
<name>A0A6H9YYS7_9ACTN</name>
<dbReference type="RefSeq" id="WP_151563398.1">
    <property type="nucleotide sequence ID" value="NZ_WBMT01000011.1"/>
</dbReference>
<accession>A0A6H9YYS7</accession>
<protein>
    <submittedName>
        <fullName evidence="3">Amidase</fullName>
    </submittedName>
</protein>
<dbReference type="Pfam" id="PF01425">
    <property type="entry name" value="Amidase"/>
    <property type="match status" value="1"/>
</dbReference>
<dbReference type="AlphaFoldDB" id="A0A6H9YYS7"/>
<comment type="caution">
    <text evidence="3">The sequence shown here is derived from an EMBL/GenBank/DDBJ whole genome shotgun (WGS) entry which is preliminary data.</text>
</comment>
<dbReference type="OrthoDB" id="9811471at2"/>
<dbReference type="Gene3D" id="3.90.1300.10">
    <property type="entry name" value="Amidase signature (AS) domain"/>
    <property type="match status" value="1"/>
</dbReference>
<feature type="signal peptide" evidence="1">
    <location>
        <begin position="1"/>
        <end position="27"/>
    </location>
</feature>
<proteinExistence type="predicted"/>
<evidence type="ECO:0000256" key="1">
    <source>
        <dbReference type="SAM" id="SignalP"/>
    </source>
</evidence>
<gene>
    <name evidence="3" type="ORF">F8566_23595</name>
</gene>
<reference evidence="3 4" key="1">
    <citation type="submission" date="2019-09" db="EMBL/GenBank/DDBJ databases">
        <title>Actinomadura physcomitrii sp. nov., a novel actinomycete isolated from moss [Physcomitrium sphaericum (Ludw) Fuernr].</title>
        <authorList>
            <person name="Zhuang X."/>
            <person name="Liu C."/>
        </authorList>
    </citation>
    <scope>NUCLEOTIDE SEQUENCE [LARGE SCALE GENOMIC DNA]</scope>
    <source>
        <strain evidence="3 4">HMC1</strain>
    </source>
</reference>
<evidence type="ECO:0000313" key="3">
    <source>
        <dbReference type="EMBL" id="KAB2346450.1"/>
    </source>
</evidence>
<feature type="chain" id="PRO_5026189365" evidence="1">
    <location>
        <begin position="28"/>
        <end position="528"/>
    </location>
</feature>
<dbReference type="PANTHER" id="PTHR42678">
    <property type="entry name" value="AMIDASE"/>
    <property type="match status" value="1"/>
</dbReference>
<dbReference type="SUPFAM" id="SSF75304">
    <property type="entry name" value="Amidase signature (AS) enzymes"/>
    <property type="match status" value="1"/>
</dbReference>
<sequence length="528" mass="55848">MLPRRLTALTATAALTAALLPIHAASAAPSRRVPQVAGLGVADIRALLTARKVTSVQLVEQYLRRIKAYDTAGPGLTAVIRVNERALADARRLDAERRLGRVRGPLHGVPIVLKDNFDTADMPTTSGSVALRELQPPDDAEQVRRLRKAGAIVLAKTNMHEFAMNIYTISSLGGQTRNPYDPARHPGGSSGGTGAAVAAAFAPVGMGTDTCGSIRIPAAHNNLVGLRPTLGLSSRDGVAPLAGTQDVAGPIGVSVRDVALVLGATAGHDPKDPVTRAAIGRTPRSYEKTLRKSALRGKRIGIFTDYFATATSDEQETAARVRAAVTRMAELGARTVELGAQPEILAAAAGANRVRDEFERDLNAYLASSAQGRPASLARLEPPYDQITLADIATSGQVTPSVLSTLRAWVGSPPLPNPSYEEKLRQRDLLKQRISDLMRAHDLDAIVYPSITRPPTEIGVTQSYLNCRLAAFSGFPALSVPAGFTAGGLPVGVELLGRPFTEPGLLGMGYAYEQATRHRALPPTTPPL</sequence>
<dbReference type="EMBL" id="WBMT01000011">
    <property type="protein sequence ID" value="KAB2346450.1"/>
    <property type="molecule type" value="Genomic_DNA"/>
</dbReference>
<dbReference type="InterPro" id="IPR023631">
    <property type="entry name" value="Amidase_dom"/>
</dbReference>
<evidence type="ECO:0000313" key="4">
    <source>
        <dbReference type="Proteomes" id="UP000468735"/>
    </source>
</evidence>
<feature type="domain" description="Amidase" evidence="2">
    <location>
        <begin position="58"/>
        <end position="506"/>
    </location>
</feature>
<dbReference type="Proteomes" id="UP000468735">
    <property type="component" value="Unassembled WGS sequence"/>
</dbReference>